<sequence length="92" mass="9847">MNYPQMVASAERRDWLALLARGARGSARRPVLLLDEPTASLDTANRDVVAGLIVAARERGAAIVGIFHDGETRLKVATRVLELTPVAMPVAA</sequence>
<name>A0A158GF42_9BURK</name>
<gene>
    <name evidence="1" type="ORF">AWB69_02550</name>
</gene>
<dbReference type="Proteomes" id="UP000054683">
    <property type="component" value="Unassembled WGS sequence"/>
</dbReference>
<proteinExistence type="predicted"/>
<dbReference type="EMBL" id="FCOK02000013">
    <property type="protein sequence ID" value="SAL30748.1"/>
    <property type="molecule type" value="Genomic_DNA"/>
</dbReference>
<dbReference type="SUPFAM" id="SSF52540">
    <property type="entry name" value="P-loop containing nucleoside triphosphate hydrolases"/>
    <property type="match status" value="1"/>
</dbReference>
<protein>
    <submittedName>
        <fullName evidence="1">Phosphonates transport ATP-binding protein PhnL</fullName>
    </submittedName>
</protein>
<keyword evidence="1" id="KW-0067">ATP-binding</keyword>
<evidence type="ECO:0000313" key="1">
    <source>
        <dbReference type="EMBL" id="SAL30748.1"/>
    </source>
</evidence>
<keyword evidence="1" id="KW-0547">Nucleotide-binding</keyword>
<dbReference type="CDD" id="cd00267">
    <property type="entry name" value="ABC_ATPase"/>
    <property type="match status" value="1"/>
</dbReference>
<dbReference type="Gene3D" id="3.40.50.300">
    <property type="entry name" value="P-loop containing nucleotide triphosphate hydrolases"/>
    <property type="match status" value="1"/>
</dbReference>
<dbReference type="AlphaFoldDB" id="A0A158GF42"/>
<dbReference type="GO" id="GO:0005524">
    <property type="term" value="F:ATP binding"/>
    <property type="evidence" value="ECO:0007669"/>
    <property type="project" value="UniProtKB-KW"/>
</dbReference>
<dbReference type="InterPro" id="IPR027417">
    <property type="entry name" value="P-loop_NTPase"/>
</dbReference>
<accession>A0A158GF42</accession>
<evidence type="ECO:0000313" key="2">
    <source>
        <dbReference type="Proteomes" id="UP000054683"/>
    </source>
</evidence>
<organism evidence="1 2">
    <name type="scientific">Caballeronia udeis</name>
    <dbReference type="NCBI Taxonomy" id="1232866"/>
    <lineage>
        <taxon>Bacteria</taxon>
        <taxon>Pseudomonadati</taxon>
        <taxon>Pseudomonadota</taxon>
        <taxon>Betaproteobacteria</taxon>
        <taxon>Burkholderiales</taxon>
        <taxon>Burkholderiaceae</taxon>
        <taxon>Caballeronia</taxon>
    </lineage>
</organism>
<reference evidence="1 2" key="1">
    <citation type="submission" date="2016-01" db="EMBL/GenBank/DDBJ databases">
        <authorList>
            <person name="Oliw E.H."/>
        </authorList>
    </citation>
    <scope>NUCLEOTIDE SEQUENCE [LARGE SCALE GENOMIC DNA]</scope>
    <source>
        <strain evidence="1">LMG 27134</strain>
    </source>
</reference>